<sequence length="572" mass="64617">MADQPSSSHTPITSQSSTVVFLSSRTSSVGSSEHSRLDRAGTEEGGGDDVVLLGTPGDVLRECGAQSPTDAQYKSTREGAADSATADVLQRLESPEAIAETAAASRLRHKVKSARESQGARRAEYKAIASAEASSRHGSTPEEQPLRQDARSGSPAASDEHNTCCSLSCTWLEKRACRYCLLLFVCFIVAVAIVVPLVTILQGRKVIPVAPTPPPPWLPWHNRTDDNGLPRILLWNPPVDQPKRPLSHRVSSDFHTREDTISCYYRGPDEEKCSVTRNRRLLDRSDAVVFYAERLFRYDMPRWRANAQMWVFWARSHLPSMGKAEKYSNPSLSLPLLRHSFNWTMGYRNDADVVIPYKNYYCARPSSEAWYSPPEEPRMDAAWLVDDCEVNRFKTETSRPSVHDNGTVRIRLFPACGASQCGSPSECIKYIAQRYYFIVVSLEPVCFQSADELIYQAFKHSVVPVLLAPPGVRLHVPEHSVVSSAELHGKGELAKYLRSLLDEPSKYYDYFAWKERCSLVTMANWFCHLCHALRETPVRRRPHTDVLEWWTRRFDCRLEPLFGLEYGFVQVL</sequence>
<gene>
    <name evidence="1" type="ORF">HPB50_001793</name>
</gene>
<keyword evidence="2" id="KW-1185">Reference proteome</keyword>
<evidence type="ECO:0000313" key="1">
    <source>
        <dbReference type="EMBL" id="KAH6931947.1"/>
    </source>
</evidence>
<comment type="caution">
    <text evidence="1">The sequence shown here is derived from an EMBL/GenBank/DDBJ whole genome shotgun (WGS) entry which is preliminary data.</text>
</comment>
<proteinExistence type="predicted"/>
<reference evidence="1" key="1">
    <citation type="submission" date="2020-05" db="EMBL/GenBank/DDBJ databases">
        <title>Large-scale comparative analyses of tick genomes elucidate their genetic diversity and vector capacities.</title>
        <authorList>
            <person name="Jia N."/>
            <person name="Wang J."/>
            <person name="Shi W."/>
            <person name="Du L."/>
            <person name="Sun Y."/>
            <person name="Zhan W."/>
            <person name="Jiang J."/>
            <person name="Wang Q."/>
            <person name="Zhang B."/>
            <person name="Ji P."/>
            <person name="Sakyi L.B."/>
            <person name="Cui X."/>
            <person name="Yuan T."/>
            <person name="Jiang B."/>
            <person name="Yang W."/>
            <person name="Lam T.T.-Y."/>
            <person name="Chang Q."/>
            <person name="Ding S."/>
            <person name="Wang X."/>
            <person name="Zhu J."/>
            <person name="Ruan X."/>
            <person name="Zhao L."/>
            <person name="Wei J."/>
            <person name="Que T."/>
            <person name="Du C."/>
            <person name="Cheng J."/>
            <person name="Dai P."/>
            <person name="Han X."/>
            <person name="Huang E."/>
            <person name="Gao Y."/>
            <person name="Liu J."/>
            <person name="Shao H."/>
            <person name="Ye R."/>
            <person name="Li L."/>
            <person name="Wei W."/>
            <person name="Wang X."/>
            <person name="Wang C."/>
            <person name="Yang T."/>
            <person name="Huo Q."/>
            <person name="Li W."/>
            <person name="Guo W."/>
            <person name="Chen H."/>
            <person name="Zhou L."/>
            <person name="Ni X."/>
            <person name="Tian J."/>
            <person name="Zhou Y."/>
            <person name="Sheng Y."/>
            <person name="Liu T."/>
            <person name="Pan Y."/>
            <person name="Xia L."/>
            <person name="Li J."/>
            <person name="Zhao F."/>
            <person name="Cao W."/>
        </authorList>
    </citation>
    <scope>NUCLEOTIDE SEQUENCE</scope>
    <source>
        <strain evidence="1">Hyas-2018</strain>
    </source>
</reference>
<organism evidence="1 2">
    <name type="scientific">Hyalomma asiaticum</name>
    <name type="common">Tick</name>
    <dbReference type="NCBI Taxonomy" id="266040"/>
    <lineage>
        <taxon>Eukaryota</taxon>
        <taxon>Metazoa</taxon>
        <taxon>Ecdysozoa</taxon>
        <taxon>Arthropoda</taxon>
        <taxon>Chelicerata</taxon>
        <taxon>Arachnida</taxon>
        <taxon>Acari</taxon>
        <taxon>Parasitiformes</taxon>
        <taxon>Ixodida</taxon>
        <taxon>Ixodoidea</taxon>
        <taxon>Ixodidae</taxon>
        <taxon>Hyalomminae</taxon>
        <taxon>Hyalomma</taxon>
    </lineage>
</organism>
<name>A0ACB7SCZ2_HYAAI</name>
<dbReference type="EMBL" id="CM023484">
    <property type="protein sequence ID" value="KAH6931947.1"/>
    <property type="molecule type" value="Genomic_DNA"/>
</dbReference>
<accession>A0ACB7SCZ2</accession>
<dbReference type="Proteomes" id="UP000821845">
    <property type="component" value="Chromosome 4"/>
</dbReference>
<evidence type="ECO:0000313" key="2">
    <source>
        <dbReference type="Proteomes" id="UP000821845"/>
    </source>
</evidence>
<protein>
    <submittedName>
        <fullName evidence="1">Uncharacterized protein</fullName>
    </submittedName>
</protein>